<sequence length="269" mass="30113">MNPESSIESYPAFAPIGLRENPEKSLNQVTCPDRDSNLGHLVSRPDALTVTTQAWTVYKNSIKHTTMRVLLFQTIAPGIPLPPQPVLTHWGTWLDAVNYYAEYYGKIMEVIDTLDSTDSSAVAAVKSLPSEQLLEDILFIDSNFKIASKSITLLESSKLQLSEALNIVYKVSQTVIQNNNFRKSEIEGDQWSSTQSIVSSSSLARSPAESRNRPGRSERLIKKIRREGGCAGDGKLESPGKNRPREPLILVDDMDRCILRRKIQEFYTV</sequence>
<name>A0ABQ8RYF3_PERAM</name>
<evidence type="ECO:0000313" key="2">
    <source>
        <dbReference type="EMBL" id="KAJ4426662.1"/>
    </source>
</evidence>
<comment type="caution">
    <text evidence="2">The sequence shown here is derived from an EMBL/GenBank/DDBJ whole genome shotgun (WGS) entry which is preliminary data.</text>
</comment>
<reference evidence="2 3" key="1">
    <citation type="journal article" date="2022" name="Allergy">
        <title>Genome assembly and annotation of Periplaneta americana reveal a comprehensive cockroach allergen profile.</title>
        <authorList>
            <person name="Wang L."/>
            <person name="Xiong Q."/>
            <person name="Saelim N."/>
            <person name="Wang L."/>
            <person name="Nong W."/>
            <person name="Wan A.T."/>
            <person name="Shi M."/>
            <person name="Liu X."/>
            <person name="Cao Q."/>
            <person name="Hui J.H.L."/>
            <person name="Sookrung N."/>
            <person name="Leung T.F."/>
            <person name="Tungtrongchitr A."/>
            <person name="Tsui S.K.W."/>
        </authorList>
    </citation>
    <scope>NUCLEOTIDE SEQUENCE [LARGE SCALE GENOMIC DNA]</scope>
    <source>
        <strain evidence="2">PWHHKU_190912</strain>
    </source>
</reference>
<feature type="compositionally biased region" description="Basic and acidic residues" evidence="1">
    <location>
        <begin position="234"/>
        <end position="246"/>
    </location>
</feature>
<feature type="compositionally biased region" description="Low complexity" evidence="1">
    <location>
        <begin position="197"/>
        <end position="207"/>
    </location>
</feature>
<evidence type="ECO:0000313" key="3">
    <source>
        <dbReference type="Proteomes" id="UP001148838"/>
    </source>
</evidence>
<organism evidence="2 3">
    <name type="scientific">Periplaneta americana</name>
    <name type="common">American cockroach</name>
    <name type="synonym">Blatta americana</name>
    <dbReference type="NCBI Taxonomy" id="6978"/>
    <lineage>
        <taxon>Eukaryota</taxon>
        <taxon>Metazoa</taxon>
        <taxon>Ecdysozoa</taxon>
        <taxon>Arthropoda</taxon>
        <taxon>Hexapoda</taxon>
        <taxon>Insecta</taxon>
        <taxon>Pterygota</taxon>
        <taxon>Neoptera</taxon>
        <taxon>Polyneoptera</taxon>
        <taxon>Dictyoptera</taxon>
        <taxon>Blattodea</taxon>
        <taxon>Blattoidea</taxon>
        <taxon>Blattidae</taxon>
        <taxon>Blattinae</taxon>
        <taxon>Periplaneta</taxon>
    </lineage>
</organism>
<proteinExistence type="predicted"/>
<gene>
    <name evidence="2" type="ORF">ANN_26460</name>
</gene>
<dbReference type="EMBL" id="JAJSOF020000039">
    <property type="protein sequence ID" value="KAJ4426662.1"/>
    <property type="molecule type" value="Genomic_DNA"/>
</dbReference>
<feature type="region of interest" description="Disordered" evidence="1">
    <location>
        <begin position="227"/>
        <end position="247"/>
    </location>
</feature>
<protein>
    <submittedName>
        <fullName evidence="2">Uncharacterized protein</fullName>
    </submittedName>
</protein>
<evidence type="ECO:0000256" key="1">
    <source>
        <dbReference type="SAM" id="MobiDB-lite"/>
    </source>
</evidence>
<feature type="region of interest" description="Disordered" evidence="1">
    <location>
        <begin position="197"/>
        <end position="216"/>
    </location>
</feature>
<dbReference type="Proteomes" id="UP001148838">
    <property type="component" value="Unassembled WGS sequence"/>
</dbReference>
<keyword evidence="3" id="KW-1185">Reference proteome</keyword>
<accession>A0ABQ8RYF3</accession>